<dbReference type="PANTHER" id="PTHR43280">
    <property type="entry name" value="ARAC-FAMILY TRANSCRIPTIONAL REGULATOR"/>
    <property type="match status" value="1"/>
</dbReference>
<dbReference type="GO" id="GO:0003700">
    <property type="term" value="F:DNA-binding transcription factor activity"/>
    <property type="evidence" value="ECO:0007669"/>
    <property type="project" value="InterPro"/>
</dbReference>
<dbReference type="InterPro" id="IPR014710">
    <property type="entry name" value="RmlC-like_jellyroll"/>
</dbReference>
<keyword evidence="3" id="KW-0804">Transcription</keyword>
<name>A0A1I1XYH5_9BACL</name>
<dbReference type="PROSITE" id="PS00041">
    <property type="entry name" value="HTH_ARAC_FAMILY_1"/>
    <property type="match status" value="1"/>
</dbReference>
<dbReference type="AlphaFoldDB" id="A0A1I1XYH5"/>
<dbReference type="Proteomes" id="UP000183410">
    <property type="component" value="Unassembled WGS sequence"/>
</dbReference>
<dbReference type="InterPro" id="IPR020449">
    <property type="entry name" value="Tscrpt_reg_AraC-type_HTH"/>
</dbReference>
<dbReference type="SUPFAM" id="SSF51215">
    <property type="entry name" value="Regulatory protein AraC"/>
    <property type="match status" value="1"/>
</dbReference>
<evidence type="ECO:0000313" key="6">
    <source>
        <dbReference type="Proteomes" id="UP000183410"/>
    </source>
</evidence>
<reference evidence="6" key="1">
    <citation type="submission" date="2016-10" db="EMBL/GenBank/DDBJ databases">
        <authorList>
            <person name="Varghese N."/>
            <person name="Submissions S."/>
        </authorList>
    </citation>
    <scope>NUCLEOTIDE SEQUENCE [LARGE SCALE GENOMIC DNA]</scope>
    <source>
        <strain evidence="6">CGMCC 1.10223</strain>
    </source>
</reference>
<dbReference type="SUPFAM" id="SSF46689">
    <property type="entry name" value="Homeodomain-like"/>
    <property type="match status" value="2"/>
</dbReference>
<evidence type="ECO:0000256" key="2">
    <source>
        <dbReference type="ARBA" id="ARBA00023125"/>
    </source>
</evidence>
<dbReference type="PRINTS" id="PR00032">
    <property type="entry name" value="HTHARAC"/>
</dbReference>
<dbReference type="GO" id="GO:0043565">
    <property type="term" value="F:sequence-specific DNA binding"/>
    <property type="evidence" value="ECO:0007669"/>
    <property type="project" value="InterPro"/>
</dbReference>
<dbReference type="InterPro" id="IPR037923">
    <property type="entry name" value="HTH-like"/>
</dbReference>
<evidence type="ECO:0000313" key="5">
    <source>
        <dbReference type="EMBL" id="SFE11838.1"/>
    </source>
</evidence>
<gene>
    <name evidence="5" type="ORF">SAMN04487969_101149</name>
</gene>
<dbReference type="CDD" id="cd02208">
    <property type="entry name" value="cupin_RmlC-like"/>
    <property type="match status" value="1"/>
</dbReference>
<evidence type="ECO:0000259" key="4">
    <source>
        <dbReference type="PROSITE" id="PS01124"/>
    </source>
</evidence>
<feature type="domain" description="HTH araC/xylS-type" evidence="4">
    <location>
        <begin position="188"/>
        <end position="286"/>
    </location>
</feature>
<dbReference type="PANTHER" id="PTHR43280:SF2">
    <property type="entry name" value="HTH-TYPE TRANSCRIPTIONAL REGULATOR EXSA"/>
    <property type="match status" value="1"/>
</dbReference>
<keyword evidence="1" id="KW-0805">Transcription regulation</keyword>
<dbReference type="OrthoDB" id="9809338at2"/>
<dbReference type="RefSeq" id="WP_046230494.1">
    <property type="nucleotide sequence ID" value="NZ_FONN01000001.1"/>
</dbReference>
<evidence type="ECO:0000256" key="1">
    <source>
        <dbReference type="ARBA" id="ARBA00023015"/>
    </source>
</evidence>
<protein>
    <submittedName>
        <fullName evidence="5">Transcriptional regulator, AraC family</fullName>
    </submittedName>
</protein>
<dbReference type="EMBL" id="FONN01000001">
    <property type="protein sequence ID" value="SFE11838.1"/>
    <property type="molecule type" value="Genomic_DNA"/>
</dbReference>
<proteinExistence type="predicted"/>
<keyword evidence="2" id="KW-0238">DNA-binding</keyword>
<dbReference type="InterPro" id="IPR009057">
    <property type="entry name" value="Homeodomain-like_sf"/>
</dbReference>
<sequence>MKGTLFQEMDYGGLTFLWSYRNWSQQDFEGYYHWHRGFEVLAVHQGHGSVTVNQKTYELKPGMLFYFQPYQLHNVYAEVDESRPYERSVFHFDPVFMKGYLRTFPALYDVYKRMLQGLIALQGIDMIDCNEELNAACSAFQNNLLASSASSKDEQSALYLLKVLSLIIRKVIPGPKQEEHMKPIRQSERVMAWIENHYGEPFQLELLADELHMSKSYLSRLFRQETGSNITGYLTARRMQQACSLLQTTNKSVEVIGEQVGFTSTSYFISLFKRIMGVSPHQYRLRL</sequence>
<dbReference type="SMART" id="SM00342">
    <property type="entry name" value="HTH_ARAC"/>
    <property type="match status" value="1"/>
</dbReference>
<dbReference type="InterPro" id="IPR018060">
    <property type="entry name" value="HTH_AraC"/>
</dbReference>
<dbReference type="Gene3D" id="1.10.10.60">
    <property type="entry name" value="Homeodomain-like"/>
    <property type="match status" value="2"/>
</dbReference>
<dbReference type="InterPro" id="IPR003313">
    <property type="entry name" value="AraC-bd"/>
</dbReference>
<evidence type="ECO:0000256" key="3">
    <source>
        <dbReference type="ARBA" id="ARBA00023163"/>
    </source>
</evidence>
<accession>A0A1I1XYH5</accession>
<dbReference type="Gene3D" id="2.60.120.10">
    <property type="entry name" value="Jelly Rolls"/>
    <property type="match status" value="1"/>
</dbReference>
<dbReference type="Pfam" id="PF02311">
    <property type="entry name" value="AraC_binding"/>
    <property type="match status" value="1"/>
</dbReference>
<keyword evidence="6" id="KW-1185">Reference proteome</keyword>
<dbReference type="PROSITE" id="PS01124">
    <property type="entry name" value="HTH_ARAC_FAMILY_2"/>
    <property type="match status" value="1"/>
</dbReference>
<dbReference type="Pfam" id="PF12833">
    <property type="entry name" value="HTH_18"/>
    <property type="match status" value="1"/>
</dbReference>
<organism evidence="5 6">
    <name type="scientific">Paenibacillus algorifonticola</name>
    <dbReference type="NCBI Taxonomy" id="684063"/>
    <lineage>
        <taxon>Bacteria</taxon>
        <taxon>Bacillati</taxon>
        <taxon>Bacillota</taxon>
        <taxon>Bacilli</taxon>
        <taxon>Bacillales</taxon>
        <taxon>Paenibacillaceae</taxon>
        <taxon>Paenibacillus</taxon>
    </lineage>
</organism>
<dbReference type="InterPro" id="IPR018062">
    <property type="entry name" value="HTH_AraC-typ_CS"/>
</dbReference>